<feature type="transmembrane region" description="Helical" evidence="8">
    <location>
        <begin position="226"/>
        <end position="246"/>
    </location>
</feature>
<feature type="transmembrane region" description="Helical" evidence="8">
    <location>
        <begin position="252"/>
        <end position="269"/>
    </location>
</feature>
<dbReference type="InterPro" id="IPR000715">
    <property type="entry name" value="Glycosyl_transferase_4"/>
</dbReference>
<feature type="binding site" evidence="7">
    <location>
        <position position="164"/>
    </location>
    <ligand>
        <name>Mg(2+)</name>
        <dbReference type="ChEBI" id="CHEBI:18420"/>
    </ligand>
</feature>
<reference evidence="9 10" key="1">
    <citation type="submission" date="2019-03" db="EMBL/GenBank/DDBJ databases">
        <title>Genomic Encyclopedia of Type Strains, Phase IV (KMG-IV): sequencing the most valuable type-strain genomes for metagenomic binning, comparative biology and taxonomic classification.</title>
        <authorList>
            <person name="Goeker M."/>
        </authorList>
    </citation>
    <scope>NUCLEOTIDE SEQUENCE [LARGE SCALE GENOMIC DNA]</scope>
    <source>
        <strain evidence="9 10">DSM 25964</strain>
    </source>
</reference>
<keyword evidence="3 9" id="KW-0808">Transferase</keyword>
<comment type="caution">
    <text evidence="9">The sequence shown here is derived from an EMBL/GenBank/DDBJ whole genome shotgun (WGS) entry which is preliminary data.</text>
</comment>
<dbReference type="GO" id="GO:0044038">
    <property type="term" value="P:cell wall macromolecule biosynthetic process"/>
    <property type="evidence" value="ECO:0007669"/>
    <property type="project" value="TreeGrafter"/>
</dbReference>
<dbReference type="InterPro" id="IPR018480">
    <property type="entry name" value="PNAcMuramoyl-5peptid_Trfase_CS"/>
</dbReference>
<dbReference type="GO" id="GO:0008963">
    <property type="term" value="F:phospho-N-acetylmuramoyl-pentapeptide-transferase activity"/>
    <property type="evidence" value="ECO:0007669"/>
    <property type="project" value="InterPro"/>
</dbReference>
<feature type="transmembrane region" description="Helical" evidence="8">
    <location>
        <begin position="80"/>
        <end position="99"/>
    </location>
</feature>
<feature type="transmembrane region" description="Helical" evidence="8">
    <location>
        <begin position="297"/>
        <end position="316"/>
    </location>
</feature>
<dbReference type="PANTHER" id="PTHR22926">
    <property type="entry name" value="PHOSPHO-N-ACETYLMURAMOYL-PENTAPEPTIDE-TRANSFERASE"/>
    <property type="match status" value="1"/>
</dbReference>
<sequence length="318" mass="34456">MKFIFIFSVVMILEIFLQSRWIRILNRRQVTLAQKAYGIQSHMETKSATPSMGGIVFIGAALASIPLAGGFADTLPGELALFWFFPILSAAVGFADDWIKFSKKSSEGFPSPFKLAVQILIVLPWVLWIALSRGINIWPGISLSPWLAVPLAAFLAIGMLNAVNVTDGLDGLAAGACVISMAGALLWLPLRGSAFYGAVTGLALCAAFLWHNAYPAKVFMGDVGSHFIAGLIVSTAIHGDCLVALIPLGFLYGLEILSVCAQLTAIYGFKKKIFLMSPVHHHFELLGWRENHIVTRFWLVHGSGLAITAVLFSSFFGN</sequence>
<keyword evidence="4 8" id="KW-0812">Transmembrane</keyword>
<evidence type="ECO:0000313" key="9">
    <source>
        <dbReference type="EMBL" id="TDY56079.1"/>
    </source>
</evidence>
<dbReference type="PROSITE" id="PS01347">
    <property type="entry name" value="MRAY_1"/>
    <property type="match status" value="1"/>
</dbReference>
<dbReference type="PANTHER" id="PTHR22926:SF5">
    <property type="entry name" value="PHOSPHO-N-ACETYLMURAMOYL-PENTAPEPTIDE-TRANSFERASE HOMOLOG"/>
    <property type="match status" value="1"/>
</dbReference>
<name>A0A4R8M1K8_9BACT</name>
<feature type="binding site" evidence="7">
    <location>
        <position position="222"/>
    </location>
    <ligand>
        <name>Mg(2+)</name>
        <dbReference type="ChEBI" id="CHEBI:18420"/>
    </ligand>
</feature>
<protein>
    <submittedName>
        <fullName evidence="9">Phospho-N-acetylmuramoyl-pentapeptide-transferase</fullName>
    </submittedName>
</protein>
<gene>
    <name evidence="9" type="ORF">C8D99_11926</name>
</gene>
<keyword evidence="7" id="KW-0460">Magnesium</keyword>
<evidence type="ECO:0000313" key="10">
    <source>
        <dbReference type="Proteomes" id="UP000295066"/>
    </source>
</evidence>
<feature type="transmembrane region" description="Helical" evidence="8">
    <location>
        <begin position="137"/>
        <end position="157"/>
    </location>
</feature>
<dbReference type="OrthoDB" id="9805475at2"/>
<feature type="transmembrane region" description="Helical" evidence="8">
    <location>
        <begin position="111"/>
        <end position="131"/>
    </location>
</feature>
<comment type="similarity">
    <text evidence="2">Belongs to the glycosyltransferase 4 family. MraY subfamily.</text>
</comment>
<dbReference type="Proteomes" id="UP000295066">
    <property type="component" value="Unassembled WGS sequence"/>
</dbReference>
<comment type="cofactor">
    <cofactor evidence="7">
        <name>Mg(2+)</name>
        <dbReference type="ChEBI" id="CHEBI:18420"/>
    </cofactor>
</comment>
<proteinExistence type="inferred from homology"/>
<dbReference type="CDD" id="cd06852">
    <property type="entry name" value="GT_MraY"/>
    <property type="match status" value="1"/>
</dbReference>
<dbReference type="PROSITE" id="PS01348">
    <property type="entry name" value="MRAY_2"/>
    <property type="match status" value="1"/>
</dbReference>
<evidence type="ECO:0000256" key="1">
    <source>
        <dbReference type="ARBA" id="ARBA00004141"/>
    </source>
</evidence>
<dbReference type="AlphaFoldDB" id="A0A4R8M1K8"/>
<comment type="subcellular location">
    <subcellularLocation>
        <location evidence="1">Membrane</location>
        <topology evidence="1">Multi-pass membrane protein</topology>
    </subcellularLocation>
</comment>
<dbReference type="RefSeq" id="WP_133958676.1">
    <property type="nucleotide sequence ID" value="NZ_SORI01000019.1"/>
</dbReference>
<evidence type="ECO:0000256" key="2">
    <source>
        <dbReference type="ARBA" id="ARBA00005583"/>
    </source>
</evidence>
<feature type="transmembrane region" description="Helical" evidence="8">
    <location>
        <begin position="47"/>
        <end position="68"/>
    </location>
</feature>
<dbReference type="GO" id="GO:0071555">
    <property type="term" value="P:cell wall organization"/>
    <property type="evidence" value="ECO:0007669"/>
    <property type="project" value="TreeGrafter"/>
</dbReference>
<organism evidence="9 10">
    <name type="scientific">Aminivibrio pyruvatiphilus</name>
    <dbReference type="NCBI Taxonomy" id="1005740"/>
    <lineage>
        <taxon>Bacteria</taxon>
        <taxon>Thermotogati</taxon>
        <taxon>Synergistota</taxon>
        <taxon>Synergistia</taxon>
        <taxon>Synergistales</taxon>
        <taxon>Aminobacteriaceae</taxon>
        <taxon>Aminivibrio</taxon>
    </lineage>
</organism>
<evidence type="ECO:0000256" key="3">
    <source>
        <dbReference type="ARBA" id="ARBA00022679"/>
    </source>
</evidence>
<dbReference type="Pfam" id="PF00953">
    <property type="entry name" value="Glycos_transf_4"/>
    <property type="match status" value="1"/>
</dbReference>
<feature type="transmembrane region" description="Helical" evidence="8">
    <location>
        <begin position="6"/>
        <end position="26"/>
    </location>
</feature>
<keyword evidence="7" id="KW-0479">Metal-binding</keyword>
<keyword evidence="6 8" id="KW-0472">Membrane</keyword>
<evidence type="ECO:0000256" key="4">
    <source>
        <dbReference type="ARBA" id="ARBA00022692"/>
    </source>
</evidence>
<dbReference type="EMBL" id="SORI01000019">
    <property type="protein sequence ID" value="TDY56079.1"/>
    <property type="molecule type" value="Genomic_DNA"/>
</dbReference>
<keyword evidence="5 8" id="KW-1133">Transmembrane helix</keyword>
<dbReference type="GO" id="GO:0046872">
    <property type="term" value="F:metal ion binding"/>
    <property type="evidence" value="ECO:0007669"/>
    <property type="project" value="UniProtKB-KW"/>
</dbReference>
<evidence type="ECO:0000256" key="6">
    <source>
        <dbReference type="ARBA" id="ARBA00023136"/>
    </source>
</evidence>
<evidence type="ECO:0000256" key="5">
    <source>
        <dbReference type="ARBA" id="ARBA00022989"/>
    </source>
</evidence>
<evidence type="ECO:0000256" key="8">
    <source>
        <dbReference type="SAM" id="Phobius"/>
    </source>
</evidence>
<dbReference type="InterPro" id="IPR003524">
    <property type="entry name" value="PNAcMuramoyl-5peptid_Trfase"/>
</dbReference>
<keyword evidence="10" id="KW-1185">Reference proteome</keyword>
<accession>A0A4R8M1K8</accession>
<dbReference type="GO" id="GO:0005886">
    <property type="term" value="C:plasma membrane"/>
    <property type="evidence" value="ECO:0007669"/>
    <property type="project" value="TreeGrafter"/>
</dbReference>
<evidence type="ECO:0000256" key="7">
    <source>
        <dbReference type="PIRSR" id="PIRSR600715-1"/>
    </source>
</evidence>
<feature type="transmembrane region" description="Helical" evidence="8">
    <location>
        <begin position="169"/>
        <end position="188"/>
    </location>
</feature>
<feature type="transmembrane region" description="Helical" evidence="8">
    <location>
        <begin position="194"/>
        <end position="214"/>
    </location>
</feature>